<organism evidence="3 4">
    <name type="scientific">Dokdonella soli</name>
    <dbReference type="NCBI Taxonomy" id="529810"/>
    <lineage>
        <taxon>Bacteria</taxon>
        <taxon>Pseudomonadati</taxon>
        <taxon>Pseudomonadota</taxon>
        <taxon>Gammaproteobacteria</taxon>
        <taxon>Lysobacterales</taxon>
        <taxon>Rhodanobacteraceae</taxon>
        <taxon>Dokdonella</taxon>
    </lineage>
</organism>
<evidence type="ECO:0000256" key="1">
    <source>
        <dbReference type="SAM" id="MobiDB-lite"/>
    </source>
</evidence>
<sequence length="219" mass="23632">MSREASARQAVSAQRLRGADAAGPQAQETMTARAARVSSFPPQVGADCRVLMLGTVPSLRSLAMRQSYAHPHNLFWPFMGELFDAGPELPYAERIARLHAVGIGIWDVLRDCERSGSLDSSIRVGSEIANDIPGLLDAHPTITAIALNGAKAQQVFARRIAPRIETQAALRVEILALPSTSPANASIPRAAKLERWRAVLRWTKPCAVNAPAGRDGRAR</sequence>
<dbReference type="InterPro" id="IPR036895">
    <property type="entry name" value="Uracil-DNA_glycosylase-like_sf"/>
</dbReference>
<accession>A0ABP3TQR8</accession>
<dbReference type="RefSeq" id="WP_343790885.1">
    <property type="nucleotide sequence ID" value="NZ_BAAAEU010000010.1"/>
</dbReference>
<name>A0ABP3TQR8_9GAMM</name>
<comment type="caution">
    <text evidence="3">The sequence shown here is derived from an EMBL/GenBank/DDBJ whole genome shotgun (WGS) entry which is preliminary data.</text>
</comment>
<dbReference type="InterPro" id="IPR005122">
    <property type="entry name" value="Uracil-DNA_glycosylase-like"/>
</dbReference>
<evidence type="ECO:0000259" key="2">
    <source>
        <dbReference type="Pfam" id="PF03167"/>
    </source>
</evidence>
<evidence type="ECO:0000313" key="3">
    <source>
        <dbReference type="EMBL" id="GAA0715886.1"/>
    </source>
</evidence>
<gene>
    <name evidence="3" type="ORF">GCM10009105_21710</name>
</gene>
<dbReference type="Gene3D" id="3.40.470.10">
    <property type="entry name" value="Uracil-DNA glycosylase-like domain"/>
    <property type="match status" value="1"/>
</dbReference>
<dbReference type="Pfam" id="PF03167">
    <property type="entry name" value="UDG"/>
    <property type="match status" value="1"/>
</dbReference>
<dbReference type="CDD" id="cd10032">
    <property type="entry name" value="UDG-F6_HDG"/>
    <property type="match status" value="1"/>
</dbReference>
<proteinExistence type="predicted"/>
<dbReference type="SUPFAM" id="SSF52141">
    <property type="entry name" value="Uracil-DNA glycosylase-like"/>
    <property type="match status" value="1"/>
</dbReference>
<dbReference type="InterPro" id="IPR026353">
    <property type="entry name" value="Hypoxan-DNA_Glyclase"/>
</dbReference>
<dbReference type="EMBL" id="BAAAEU010000010">
    <property type="protein sequence ID" value="GAA0715886.1"/>
    <property type="molecule type" value="Genomic_DNA"/>
</dbReference>
<dbReference type="NCBIfam" id="TIGR04274">
    <property type="entry name" value="hypoxanDNAglyco"/>
    <property type="match status" value="1"/>
</dbReference>
<protein>
    <submittedName>
        <fullName evidence="3">DNA-deoxyinosine glycosylase</fullName>
    </submittedName>
</protein>
<keyword evidence="4" id="KW-1185">Reference proteome</keyword>
<dbReference type="Proteomes" id="UP001501523">
    <property type="component" value="Unassembled WGS sequence"/>
</dbReference>
<evidence type="ECO:0000313" key="4">
    <source>
        <dbReference type="Proteomes" id="UP001501523"/>
    </source>
</evidence>
<feature type="domain" description="Uracil-DNA glycosylase-like" evidence="2">
    <location>
        <begin position="42"/>
        <end position="196"/>
    </location>
</feature>
<reference evidence="4" key="1">
    <citation type="journal article" date="2019" name="Int. J. Syst. Evol. Microbiol.">
        <title>The Global Catalogue of Microorganisms (GCM) 10K type strain sequencing project: providing services to taxonomists for standard genome sequencing and annotation.</title>
        <authorList>
            <consortium name="The Broad Institute Genomics Platform"/>
            <consortium name="The Broad Institute Genome Sequencing Center for Infectious Disease"/>
            <person name="Wu L."/>
            <person name="Ma J."/>
        </authorList>
    </citation>
    <scope>NUCLEOTIDE SEQUENCE [LARGE SCALE GENOMIC DNA]</scope>
    <source>
        <strain evidence="4">JCM 15421</strain>
    </source>
</reference>
<feature type="region of interest" description="Disordered" evidence="1">
    <location>
        <begin position="1"/>
        <end position="35"/>
    </location>
</feature>